<dbReference type="Pfam" id="PF06723">
    <property type="entry name" value="MreB_Mbl"/>
    <property type="match status" value="1"/>
</dbReference>
<reference evidence="7 8" key="2">
    <citation type="journal article" date="2011" name="Stand. Genomic Sci.">
        <title>Complete genome sequence of Mahella australiensis type strain (50-1 BON).</title>
        <authorList>
            <person name="Sikorski J."/>
            <person name="Teshima H."/>
            <person name="Nolan M."/>
            <person name="Lucas S."/>
            <person name="Hammon N."/>
            <person name="Deshpande S."/>
            <person name="Cheng J.F."/>
            <person name="Pitluck S."/>
            <person name="Liolios K."/>
            <person name="Pagani I."/>
            <person name="Ivanova N."/>
            <person name="Huntemann M."/>
            <person name="Mavromatis K."/>
            <person name="Ovchinikova G."/>
            <person name="Pati A."/>
            <person name="Tapia R."/>
            <person name="Han C."/>
            <person name="Goodwin L."/>
            <person name="Chen A."/>
            <person name="Palaniappan K."/>
            <person name="Land M."/>
            <person name="Hauser L."/>
            <person name="Ngatchou-Djao O.D."/>
            <person name="Rohde M."/>
            <person name="Pukall R."/>
            <person name="Spring S."/>
            <person name="Abt B."/>
            <person name="Goker M."/>
            <person name="Detter J.C."/>
            <person name="Woyke T."/>
            <person name="Bristow J."/>
            <person name="Markowitz V."/>
            <person name="Hugenholtz P."/>
            <person name="Eisen J.A."/>
            <person name="Kyrpides N.C."/>
            <person name="Klenk H.P."/>
            <person name="Lapidus A."/>
        </authorList>
    </citation>
    <scope>NUCLEOTIDE SEQUENCE [LARGE SCALE GENOMIC DNA]</scope>
    <source>
        <strain evidence="8">DSM 15567 / CIP 107919 / 50-1 BON</strain>
    </source>
</reference>
<organism evidence="7 8">
    <name type="scientific">Mahella australiensis (strain DSM 15567 / CIP 107919 / 50-1 BON)</name>
    <dbReference type="NCBI Taxonomy" id="697281"/>
    <lineage>
        <taxon>Bacteria</taxon>
        <taxon>Bacillati</taxon>
        <taxon>Bacillota</taxon>
        <taxon>Clostridia</taxon>
        <taxon>Thermoanaerobacterales</taxon>
        <taxon>Thermoanaerobacterales Family IV. Incertae Sedis</taxon>
        <taxon>Mahella</taxon>
    </lineage>
</organism>
<dbReference type="InterPro" id="IPR004753">
    <property type="entry name" value="MreB"/>
</dbReference>
<keyword evidence="2 6" id="KW-0547">Nucleotide-binding</keyword>
<evidence type="ECO:0000256" key="2">
    <source>
        <dbReference type="ARBA" id="ARBA00022741"/>
    </source>
</evidence>
<dbReference type="Gene3D" id="3.30.420.40">
    <property type="match status" value="2"/>
</dbReference>
<evidence type="ECO:0000256" key="1">
    <source>
        <dbReference type="ARBA" id="ARBA00022490"/>
    </source>
</evidence>
<accession>F3ZXP2</accession>
<proteinExistence type="inferred from homology"/>
<name>F3ZXP2_MAHA5</name>
<keyword evidence="8" id="KW-1185">Reference proteome</keyword>
<evidence type="ECO:0000313" key="8">
    <source>
        <dbReference type="Proteomes" id="UP000008457"/>
    </source>
</evidence>
<keyword evidence="3 6" id="KW-0067">ATP-binding</keyword>
<feature type="binding site" evidence="6">
    <location>
        <begin position="285"/>
        <end position="288"/>
    </location>
    <ligand>
        <name>ATP</name>
        <dbReference type="ChEBI" id="CHEBI:30616"/>
    </ligand>
</feature>
<keyword evidence="4 6" id="KW-0133">Cell shape</keyword>
<dbReference type="PANTHER" id="PTHR42749:SF4">
    <property type="entry name" value="CELL SHAPE-DETERMINING PROTEIN MBL"/>
    <property type="match status" value="1"/>
</dbReference>
<keyword evidence="1 6" id="KW-0963">Cytoplasm</keyword>
<protein>
    <recommendedName>
        <fullName evidence="6">Cell shape-determining protein MreB</fullName>
    </recommendedName>
</protein>
<comment type="subunit">
    <text evidence="6">Forms polymers.</text>
</comment>
<feature type="binding site" evidence="6">
    <location>
        <begin position="205"/>
        <end position="208"/>
    </location>
    <ligand>
        <name>ATP</name>
        <dbReference type="ChEBI" id="CHEBI:30616"/>
    </ligand>
</feature>
<dbReference type="EMBL" id="CP002360">
    <property type="protein sequence ID" value="AEE95549.1"/>
    <property type="molecule type" value="Genomic_DNA"/>
</dbReference>
<dbReference type="GO" id="GO:0005524">
    <property type="term" value="F:ATP binding"/>
    <property type="evidence" value="ECO:0007669"/>
    <property type="project" value="UniProtKB-KW"/>
</dbReference>
<dbReference type="Proteomes" id="UP000008457">
    <property type="component" value="Chromosome"/>
</dbReference>
<sequence length="344" mass="36732">MFGIHDMAIDLGTSSVLVYVKGKGIVLKEPSVVAINKNNNQVLAVGSEAKLMLGRTPGNIVATRPLREGVISDYDTTQKMLKYFIRKVSKYVRLSRPRIIICIPTGITQVEQKAVLDASYDAGANKTYLMEEPIAAAIGAGIDISLPNGSMVVDIGGGTTDIAVISLGGAVVSDSIKVAGDKFDDAIIRYMRRKYNILIGEKTAEDLKITIGAIYPPKEQKSMEVCGRNLISGLPKVVNVTTDEMVEALREPADIIVEAIHSVFERTPPELSADISERGIIMTGGGALLTGMDKLIQEQTGIPVYVASDPVSCVVLGAGKALENISVYSESALMDNSNSPVYIG</sequence>
<dbReference type="GO" id="GO:0008360">
    <property type="term" value="P:regulation of cell shape"/>
    <property type="evidence" value="ECO:0007669"/>
    <property type="project" value="UniProtKB-UniRule"/>
</dbReference>
<gene>
    <name evidence="6" type="primary">mreB</name>
    <name evidence="7" type="ordered locus">Mahau_0333</name>
</gene>
<dbReference type="OrthoDB" id="9768127at2"/>
<dbReference type="InterPro" id="IPR056546">
    <property type="entry name" value="MreB_MamK-like"/>
</dbReference>
<dbReference type="GO" id="GO:0005737">
    <property type="term" value="C:cytoplasm"/>
    <property type="evidence" value="ECO:0007669"/>
    <property type="project" value="UniProtKB-SubCell"/>
</dbReference>
<dbReference type="HAMAP" id="MF_02207">
    <property type="entry name" value="MreB"/>
    <property type="match status" value="1"/>
</dbReference>
<comment type="caution">
    <text evidence="6">Lacks conserved residue(s) required for the propagation of feature annotation.</text>
</comment>
<dbReference type="PANTHER" id="PTHR42749">
    <property type="entry name" value="CELL SHAPE-DETERMINING PROTEIN MREB"/>
    <property type="match status" value="1"/>
</dbReference>
<evidence type="ECO:0000313" key="7">
    <source>
        <dbReference type="EMBL" id="AEE95549.1"/>
    </source>
</evidence>
<dbReference type="AlphaFoldDB" id="F3ZXP2"/>
<dbReference type="NCBIfam" id="TIGR00904">
    <property type="entry name" value="mreB"/>
    <property type="match status" value="1"/>
</dbReference>
<dbReference type="InterPro" id="IPR043129">
    <property type="entry name" value="ATPase_NBD"/>
</dbReference>
<dbReference type="CDD" id="cd10225">
    <property type="entry name" value="ASKHA_NBD_MreB-like"/>
    <property type="match status" value="1"/>
</dbReference>
<dbReference type="GO" id="GO:0000902">
    <property type="term" value="P:cell morphogenesis"/>
    <property type="evidence" value="ECO:0007669"/>
    <property type="project" value="InterPro"/>
</dbReference>
<dbReference type="eggNOG" id="COG1077">
    <property type="taxonomic scope" value="Bacteria"/>
</dbReference>
<evidence type="ECO:0000256" key="5">
    <source>
        <dbReference type="ARBA" id="ARBA00023458"/>
    </source>
</evidence>
<evidence type="ECO:0000256" key="6">
    <source>
        <dbReference type="HAMAP-Rule" id="MF_02207"/>
    </source>
</evidence>
<evidence type="ECO:0000256" key="4">
    <source>
        <dbReference type="ARBA" id="ARBA00022960"/>
    </source>
</evidence>
<dbReference type="KEGG" id="mas:Mahau_0333"/>
<dbReference type="PRINTS" id="PR01652">
    <property type="entry name" value="SHAPEPROTEIN"/>
</dbReference>
<dbReference type="SUPFAM" id="SSF53067">
    <property type="entry name" value="Actin-like ATPase domain"/>
    <property type="match status" value="2"/>
</dbReference>
<evidence type="ECO:0000256" key="3">
    <source>
        <dbReference type="ARBA" id="ARBA00022840"/>
    </source>
</evidence>
<dbReference type="NCBIfam" id="NF010539">
    <property type="entry name" value="PRK13927.1"/>
    <property type="match status" value="1"/>
</dbReference>
<dbReference type="RefSeq" id="WP_013779982.1">
    <property type="nucleotide sequence ID" value="NC_015520.1"/>
</dbReference>
<comment type="function">
    <text evidence="6">Forms membrane-associated dynamic filaments that are essential for cell shape determination. Acts by regulating cell wall synthesis and cell elongation, and thus cell shape. A feedback loop between cell geometry and MreB localization may maintain elongated cell shape by targeting cell wall growth to regions of negative cell wall curvature.</text>
</comment>
<dbReference type="HOGENOM" id="CLU_052037_0_0_9"/>
<feature type="binding site" evidence="6">
    <location>
        <begin position="157"/>
        <end position="159"/>
    </location>
    <ligand>
        <name>ATP</name>
        <dbReference type="ChEBI" id="CHEBI:30616"/>
    </ligand>
</feature>
<reference evidence="8" key="1">
    <citation type="submission" date="2010-11" db="EMBL/GenBank/DDBJ databases">
        <title>The complete genome of Mahella australiensis DSM 15567.</title>
        <authorList>
            <consortium name="US DOE Joint Genome Institute (JGI-PGF)"/>
            <person name="Lucas S."/>
            <person name="Copeland A."/>
            <person name="Lapidus A."/>
            <person name="Bruce D."/>
            <person name="Goodwin L."/>
            <person name="Pitluck S."/>
            <person name="Kyrpides N."/>
            <person name="Mavromatis K."/>
            <person name="Pagani I."/>
            <person name="Ivanova N."/>
            <person name="Teshima H."/>
            <person name="Brettin T."/>
            <person name="Detter J.C."/>
            <person name="Han C."/>
            <person name="Tapia R."/>
            <person name="Land M."/>
            <person name="Hauser L."/>
            <person name="Markowitz V."/>
            <person name="Cheng J.-F."/>
            <person name="Hugenholtz P."/>
            <person name="Woyke T."/>
            <person name="Wu D."/>
            <person name="Spring S."/>
            <person name="Pukall R."/>
            <person name="Steenblock K."/>
            <person name="Schneider S."/>
            <person name="Klenk H.-P."/>
            <person name="Eisen J.A."/>
        </authorList>
    </citation>
    <scope>NUCLEOTIDE SEQUENCE [LARGE SCALE GENOMIC DNA]</scope>
    <source>
        <strain evidence="8">DSM 15567 / CIP 107919 / 50-1 BON</strain>
    </source>
</reference>
<dbReference type="STRING" id="697281.Mahau_0333"/>
<comment type="similarity">
    <text evidence="5 6">Belongs to the FtsA/MreB family.</text>
</comment>
<comment type="subcellular location">
    <subcellularLocation>
        <location evidence="6">Cytoplasm</location>
    </subcellularLocation>
    <text evidence="6">Membrane-associated.</text>
</comment>